<dbReference type="EMBL" id="MABE01000168">
    <property type="protein sequence ID" value="OUS41054.1"/>
    <property type="molecule type" value="Genomic_DNA"/>
</dbReference>
<dbReference type="SUPFAM" id="SSF54523">
    <property type="entry name" value="Pili subunits"/>
    <property type="match status" value="1"/>
</dbReference>
<accession>A0A1Y5HYR8</accession>
<dbReference type="InterPro" id="IPR012902">
    <property type="entry name" value="N_methyl_site"/>
</dbReference>
<evidence type="ECO:0008006" key="4">
    <source>
        <dbReference type="Google" id="ProtNLM"/>
    </source>
</evidence>
<dbReference type="InterPro" id="IPR045584">
    <property type="entry name" value="Pilin-like"/>
</dbReference>
<keyword evidence="1" id="KW-0472">Membrane</keyword>
<sequence length="281" mass="30156">MKGSLNSSRGFTLVELVMVIVVLAILSTASIKFLSNSAQGLVDTAERQVLASSATIAVEKVLREVRRALPNSVRQFSDGGNECLELVPILHSSEYVSVPIASDATSFESIRFIGALGGQAGYVAVYPNSEGSVYGANPVTIPATVRAISTDTATASAIDIVTNLQTIAFVGGASYRFPTDSPRKRFFLVSQPVSFCDDDSGRLWRYQNYDFQSIRGAGIPTAGSNRILIADSLQANSLSFNILPAQLQRNAVVRMSLIIERGGSSTEQVDMSQEVQLRNVP</sequence>
<keyword evidence="1" id="KW-0812">Transmembrane</keyword>
<evidence type="ECO:0000313" key="2">
    <source>
        <dbReference type="EMBL" id="OUS41054.1"/>
    </source>
</evidence>
<keyword evidence="1" id="KW-1133">Transmembrane helix</keyword>
<feature type="transmembrane region" description="Helical" evidence="1">
    <location>
        <begin position="12"/>
        <end position="34"/>
    </location>
</feature>
<dbReference type="AlphaFoldDB" id="A0A1Y5HYR8"/>
<dbReference type="PROSITE" id="PS00409">
    <property type="entry name" value="PROKAR_NTER_METHYL"/>
    <property type="match status" value="1"/>
</dbReference>
<organism evidence="2 3">
    <name type="scientific">Oleispira antarctica</name>
    <dbReference type="NCBI Taxonomy" id="188908"/>
    <lineage>
        <taxon>Bacteria</taxon>
        <taxon>Pseudomonadati</taxon>
        <taxon>Pseudomonadota</taxon>
        <taxon>Gammaproteobacteria</taxon>
        <taxon>Oceanospirillales</taxon>
        <taxon>Oceanospirillaceae</taxon>
        <taxon>Oleispira</taxon>
    </lineage>
</organism>
<gene>
    <name evidence="2" type="ORF">A9R00_02910</name>
</gene>
<proteinExistence type="predicted"/>
<evidence type="ECO:0000313" key="3">
    <source>
        <dbReference type="Proteomes" id="UP000227088"/>
    </source>
</evidence>
<dbReference type="NCBIfam" id="TIGR02532">
    <property type="entry name" value="IV_pilin_GFxxxE"/>
    <property type="match status" value="1"/>
</dbReference>
<name>A0A1Y5HYR8_OLEAN</name>
<comment type="caution">
    <text evidence="2">The sequence shown here is derived from an EMBL/GenBank/DDBJ whole genome shotgun (WGS) entry which is preliminary data.</text>
</comment>
<protein>
    <recommendedName>
        <fullName evidence="4">MSHA biogenesis protein MshO</fullName>
    </recommendedName>
</protein>
<dbReference type="Proteomes" id="UP000227088">
    <property type="component" value="Unassembled WGS sequence"/>
</dbReference>
<evidence type="ECO:0000256" key="1">
    <source>
        <dbReference type="SAM" id="Phobius"/>
    </source>
</evidence>
<dbReference type="Pfam" id="PF07963">
    <property type="entry name" value="N_methyl"/>
    <property type="match status" value="1"/>
</dbReference>
<reference evidence="3" key="1">
    <citation type="journal article" date="2017" name="Proc. Natl. Acad. Sci. U.S.A.">
        <title>Simulation of Deepwater Horizon oil plume reveals substrate specialization within a complex community of hydrocarbon degraders.</title>
        <authorList>
            <person name="Hu P."/>
            <person name="Dubinsky E.A."/>
            <person name="Probst A.J."/>
            <person name="Wang J."/>
            <person name="Sieber C.M.K."/>
            <person name="Tom L.M."/>
            <person name="Gardinali P."/>
            <person name="Banfield J.F."/>
            <person name="Atlas R.M."/>
            <person name="Andersen G.L."/>
        </authorList>
    </citation>
    <scope>NUCLEOTIDE SEQUENCE [LARGE SCALE GENOMIC DNA]</scope>
</reference>